<dbReference type="PANTHER" id="PTHR10334">
    <property type="entry name" value="CYSTEINE-RICH SECRETORY PROTEIN-RELATED"/>
    <property type="match status" value="1"/>
</dbReference>
<dbReference type="FunFam" id="3.40.33.10:FF:000004">
    <property type="entry name" value="CAP, cysteine-rich secretory protein, antigen 5"/>
    <property type="match status" value="1"/>
</dbReference>
<dbReference type="OrthoDB" id="9794228at2"/>
<proteinExistence type="predicted"/>
<feature type="compositionally biased region" description="Pro residues" evidence="1">
    <location>
        <begin position="43"/>
        <end position="55"/>
    </location>
</feature>
<feature type="domain" description="SCP" evidence="3">
    <location>
        <begin position="56"/>
        <end position="201"/>
    </location>
</feature>
<gene>
    <name evidence="4" type="ORF">SAMN05444354_12860</name>
</gene>
<dbReference type="Proteomes" id="UP000182719">
    <property type="component" value="Unassembled WGS sequence"/>
</dbReference>
<dbReference type="Pfam" id="PF00188">
    <property type="entry name" value="CAP"/>
    <property type="match status" value="1"/>
</dbReference>
<dbReference type="InterPro" id="IPR002413">
    <property type="entry name" value="V5_allergen-like"/>
</dbReference>
<dbReference type="SMART" id="SM00198">
    <property type="entry name" value="SCP"/>
    <property type="match status" value="1"/>
</dbReference>
<dbReference type="InterPro" id="IPR014044">
    <property type="entry name" value="CAP_dom"/>
</dbReference>
<dbReference type="PROSITE" id="PS01009">
    <property type="entry name" value="CRISP_1"/>
    <property type="match status" value="1"/>
</dbReference>
<dbReference type="PRINTS" id="PR00837">
    <property type="entry name" value="V5TPXLIKE"/>
</dbReference>
<keyword evidence="5" id="KW-1185">Reference proteome</keyword>
<feature type="chain" id="PRO_5010234863" evidence="2">
    <location>
        <begin position="26"/>
        <end position="205"/>
    </location>
</feature>
<reference evidence="5" key="1">
    <citation type="submission" date="2016-10" db="EMBL/GenBank/DDBJ databases">
        <authorList>
            <person name="Varghese N."/>
            <person name="Submissions S."/>
        </authorList>
    </citation>
    <scope>NUCLEOTIDE SEQUENCE [LARGE SCALE GENOMIC DNA]</scope>
    <source>
        <strain evidence="5">DSM 17044</strain>
    </source>
</reference>
<dbReference type="InterPro" id="IPR001283">
    <property type="entry name" value="CRISP-related"/>
</dbReference>
<dbReference type="InterPro" id="IPR035940">
    <property type="entry name" value="CAP_sf"/>
</dbReference>
<protein>
    <submittedName>
        <fullName evidence="4">Cysteine-rich secretory protein family protein</fullName>
    </submittedName>
</protein>
<dbReference type="PRINTS" id="PR00838">
    <property type="entry name" value="V5ALLERGEN"/>
</dbReference>
<feature type="region of interest" description="Disordered" evidence="1">
    <location>
        <begin position="32"/>
        <end position="58"/>
    </location>
</feature>
<accession>A0A1H8D2K1</accession>
<organism evidence="4 5">
    <name type="scientific">Stigmatella aurantiaca</name>
    <dbReference type="NCBI Taxonomy" id="41"/>
    <lineage>
        <taxon>Bacteria</taxon>
        <taxon>Pseudomonadati</taxon>
        <taxon>Myxococcota</taxon>
        <taxon>Myxococcia</taxon>
        <taxon>Myxococcales</taxon>
        <taxon>Cystobacterineae</taxon>
        <taxon>Archangiaceae</taxon>
        <taxon>Stigmatella</taxon>
    </lineage>
</organism>
<dbReference type="Gene3D" id="3.40.33.10">
    <property type="entry name" value="CAP"/>
    <property type="match status" value="1"/>
</dbReference>
<evidence type="ECO:0000256" key="2">
    <source>
        <dbReference type="SAM" id="SignalP"/>
    </source>
</evidence>
<dbReference type="GO" id="GO:0005576">
    <property type="term" value="C:extracellular region"/>
    <property type="evidence" value="ECO:0007669"/>
    <property type="project" value="InterPro"/>
</dbReference>
<dbReference type="EMBL" id="FOAP01000028">
    <property type="protein sequence ID" value="SEN01661.1"/>
    <property type="molecule type" value="Genomic_DNA"/>
</dbReference>
<dbReference type="InterPro" id="IPR018244">
    <property type="entry name" value="Allrgn_V5/Tpx1_CS"/>
</dbReference>
<evidence type="ECO:0000313" key="5">
    <source>
        <dbReference type="Proteomes" id="UP000182719"/>
    </source>
</evidence>
<evidence type="ECO:0000259" key="3">
    <source>
        <dbReference type="SMART" id="SM00198"/>
    </source>
</evidence>
<feature type="signal peptide" evidence="2">
    <location>
        <begin position="1"/>
        <end position="25"/>
    </location>
</feature>
<evidence type="ECO:0000313" key="4">
    <source>
        <dbReference type="EMBL" id="SEN01661.1"/>
    </source>
</evidence>
<evidence type="ECO:0000256" key="1">
    <source>
        <dbReference type="SAM" id="MobiDB-lite"/>
    </source>
</evidence>
<dbReference type="AlphaFoldDB" id="A0A1H8D2K1"/>
<name>A0A1H8D2K1_STIAU</name>
<sequence length="205" mass="22435">MRSLLSRPLSLTCLLGCLAACGASAKEKRQETTVVTRTVRTPPAAPAPKSSPPPNAFARDMLETHNQARATARPVPKPPLPPLQWSAEAAKQAESWAKQCTFEHNPNRGPYGENLAAATPGAWKTPEVVKSWNAEVADYNFSRNTCAKGKMCGHYTQVVWRNTTHVGCAKRTCTKNSPFGKDFPTWDLWVCNYAPPGNVVGQKPY</sequence>
<feature type="compositionally biased region" description="Low complexity" evidence="1">
    <location>
        <begin position="32"/>
        <end position="42"/>
    </location>
</feature>
<dbReference type="SUPFAM" id="SSF55797">
    <property type="entry name" value="PR-1-like"/>
    <property type="match status" value="1"/>
</dbReference>
<keyword evidence="2" id="KW-0732">Signal</keyword>